<dbReference type="Proteomes" id="UP001642540">
    <property type="component" value="Unassembled WGS sequence"/>
</dbReference>
<dbReference type="SUPFAM" id="SSF56112">
    <property type="entry name" value="Protein kinase-like (PK-like)"/>
    <property type="match status" value="1"/>
</dbReference>
<evidence type="ECO:0000259" key="2">
    <source>
        <dbReference type="SMART" id="SM00587"/>
    </source>
</evidence>
<dbReference type="InterPro" id="IPR004119">
    <property type="entry name" value="EcKL"/>
</dbReference>
<accession>A0ABP1QDU2</accession>
<evidence type="ECO:0000256" key="1">
    <source>
        <dbReference type="SAM" id="MobiDB-lite"/>
    </source>
</evidence>
<dbReference type="InterPro" id="IPR015897">
    <property type="entry name" value="CHK_kinase-like"/>
</dbReference>
<evidence type="ECO:0000313" key="4">
    <source>
        <dbReference type="Proteomes" id="UP001642540"/>
    </source>
</evidence>
<sequence>MSEVKVEEEIQSVQNETASPPAPGIPEPEIKPEDVITPNILSAIMDGYNRPELNLVDFQAKQGTIAGDNYMSIMYSLNINLENETSGDSKLLPIMLKVLPRNEFRLKMIRDANIFVRDVNMYKMVLPAMEKFQREVGLEEEDIIKPWPKCYACETDGENDFLAMEDLKADGFKMANRKEGLDLDHCKLFITTLAKFHAISFAMFQGDYDAILEKYPWLLESMYNEEKIPDPFKHFIQATFSQHANMLKDMGEEEASSFVGKIYNDDYFKNLFALIGAKVPLAVIGHGDCWTNNLMFRYDPDTNKPVEIKFVDYQVARACSRAVDIHYFLYTSPQTNVLNEKEEDILQVYFDEFTKFVKKLGVDLETQELTRENFNTEIEKFRYTGVISGLMLATMMSADSSDVPDMESVKEEDFTGNGGEEAMTNFITCMLKERAMGKIKNIASRHLPRCAEMKQYL</sequence>
<comment type="caution">
    <text evidence="3">The sequence shown here is derived from an EMBL/GenBank/DDBJ whole genome shotgun (WGS) entry which is preliminary data.</text>
</comment>
<dbReference type="SMART" id="SM00587">
    <property type="entry name" value="CHK"/>
    <property type="match status" value="1"/>
</dbReference>
<feature type="domain" description="CHK kinase-like" evidence="2">
    <location>
        <begin position="162"/>
        <end position="359"/>
    </location>
</feature>
<dbReference type="Gene3D" id="3.90.1200.10">
    <property type="match status" value="1"/>
</dbReference>
<gene>
    <name evidence="3" type="ORF">ODALV1_LOCUS10270</name>
</gene>
<organism evidence="3 4">
    <name type="scientific">Orchesella dallaii</name>
    <dbReference type="NCBI Taxonomy" id="48710"/>
    <lineage>
        <taxon>Eukaryota</taxon>
        <taxon>Metazoa</taxon>
        <taxon>Ecdysozoa</taxon>
        <taxon>Arthropoda</taxon>
        <taxon>Hexapoda</taxon>
        <taxon>Collembola</taxon>
        <taxon>Entomobryomorpha</taxon>
        <taxon>Entomobryoidea</taxon>
        <taxon>Orchesellidae</taxon>
        <taxon>Orchesellinae</taxon>
        <taxon>Orchesella</taxon>
    </lineage>
</organism>
<feature type="region of interest" description="Disordered" evidence="1">
    <location>
        <begin position="1"/>
        <end position="31"/>
    </location>
</feature>
<dbReference type="PANTHER" id="PTHR11012">
    <property type="entry name" value="PROTEIN KINASE-LIKE DOMAIN-CONTAINING"/>
    <property type="match status" value="1"/>
</dbReference>
<reference evidence="3 4" key="1">
    <citation type="submission" date="2024-08" db="EMBL/GenBank/DDBJ databases">
        <authorList>
            <person name="Cucini C."/>
            <person name="Frati F."/>
        </authorList>
    </citation>
    <scope>NUCLEOTIDE SEQUENCE [LARGE SCALE GENOMIC DNA]</scope>
</reference>
<protein>
    <recommendedName>
        <fullName evidence="2">CHK kinase-like domain-containing protein</fullName>
    </recommendedName>
</protein>
<dbReference type="Pfam" id="PF02958">
    <property type="entry name" value="EcKL"/>
    <property type="match status" value="1"/>
</dbReference>
<name>A0ABP1QDU2_9HEXA</name>
<dbReference type="PANTHER" id="PTHR11012:SF30">
    <property type="entry name" value="PROTEIN KINASE-LIKE DOMAIN-CONTAINING"/>
    <property type="match status" value="1"/>
</dbReference>
<dbReference type="InterPro" id="IPR011009">
    <property type="entry name" value="Kinase-like_dom_sf"/>
</dbReference>
<proteinExistence type="predicted"/>
<dbReference type="EMBL" id="CAXLJM020000032">
    <property type="protein sequence ID" value="CAL8099548.1"/>
    <property type="molecule type" value="Genomic_DNA"/>
</dbReference>
<keyword evidence="4" id="KW-1185">Reference proteome</keyword>
<evidence type="ECO:0000313" key="3">
    <source>
        <dbReference type="EMBL" id="CAL8099548.1"/>
    </source>
</evidence>